<keyword evidence="4 5" id="KW-0413">Isomerase</keyword>
<dbReference type="SUPFAM" id="SSF54534">
    <property type="entry name" value="FKBP-like"/>
    <property type="match status" value="1"/>
</dbReference>
<proteinExistence type="predicted"/>
<evidence type="ECO:0000256" key="3">
    <source>
        <dbReference type="ARBA" id="ARBA00023110"/>
    </source>
</evidence>
<reference evidence="9" key="1">
    <citation type="submission" date="2016-02" db="EMBL/GenBank/DDBJ databases">
        <title>Paenibacillus sp. LPB0068, isolated from Crassostrea gigas.</title>
        <authorList>
            <person name="Shin S.-K."/>
            <person name="Yi H."/>
        </authorList>
    </citation>
    <scope>NUCLEOTIDE SEQUENCE [LARGE SCALE GENOMIC DNA]</scope>
    <source>
        <strain evidence="9">KCTC 23969</strain>
    </source>
</reference>
<dbReference type="KEGG" id="prn:BW723_12105"/>
<evidence type="ECO:0000256" key="5">
    <source>
        <dbReference type="PROSITE-ProRule" id="PRU00277"/>
    </source>
</evidence>
<dbReference type="CDD" id="cd00317">
    <property type="entry name" value="cyclophilin"/>
    <property type="match status" value="1"/>
</dbReference>
<dbReference type="OrthoDB" id="9807797at2"/>
<evidence type="ECO:0000256" key="1">
    <source>
        <dbReference type="ARBA" id="ARBA00000971"/>
    </source>
</evidence>
<evidence type="ECO:0000313" key="9">
    <source>
        <dbReference type="Proteomes" id="UP000092612"/>
    </source>
</evidence>
<dbReference type="Proteomes" id="UP000092612">
    <property type="component" value="Unassembled WGS sequence"/>
</dbReference>
<dbReference type="PANTHER" id="PTHR45625:SF4">
    <property type="entry name" value="PEPTIDYLPROLYL ISOMERASE DOMAIN AND WD REPEAT-CONTAINING PROTEIN 1"/>
    <property type="match status" value="1"/>
</dbReference>
<dbReference type="InterPro" id="IPR044666">
    <property type="entry name" value="Cyclophilin_A-like"/>
</dbReference>
<keyword evidence="3 5" id="KW-0697">Rotamase</keyword>
<dbReference type="PRINTS" id="PR00153">
    <property type="entry name" value="CSAPPISMRASE"/>
</dbReference>
<dbReference type="InterPro" id="IPR001179">
    <property type="entry name" value="PPIase_FKBP_dom"/>
</dbReference>
<gene>
    <name evidence="8" type="ORF">LPB301_15670</name>
</gene>
<protein>
    <recommendedName>
        <fullName evidence="2 5">peptidylprolyl isomerase</fullName>
        <ecNumber evidence="2 5">5.2.1.8</ecNumber>
    </recommendedName>
</protein>
<dbReference type="InterPro" id="IPR029000">
    <property type="entry name" value="Cyclophilin-like_dom_sf"/>
</dbReference>
<dbReference type="Gene3D" id="2.40.100.10">
    <property type="entry name" value="Cyclophilin-like"/>
    <property type="match status" value="1"/>
</dbReference>
<dbReference type="EC" id="5.2.1.8" evidence="2 5"/>
<dbReference type="InterPro" id="IPR002130">
    <property type="entry name" value="Cyclophilin-type_PPIase_dom"/>
</dbReference>
<evidence type="ECO:0000259" key="7">
    <source>
        <dbReference type="PROSITE" id="PS50072"/>
    </source>
</evidence>
<dbReference type="PROSITE" id="PS50059">
    <property type="entry name" value="FKBP_PPIASE"/>
    <property type="match status" value="1"/>
</dbReference>
<name>A0A1B8TPM1_9FLAO</name>
<dbReference type="AlphaFoldDB" id="A0A1B8TPM1"/>
<evidence type="ECO:0000256" key="2">
    <source>
        <dbReference type="ARBA" id="ARBA00013194"/>
    </source>
</evidence>
<comment type="caution">
    <text evidence="8">The sequence shown here is derived from an EMBL/GenBank/DDBJ whole genome shotgun (WGS) entry which is preliminary data.</text>
</comment>
<dbReference type="RefSeq" id="WP_068364362.1">
    <property type="nucleotide sequence ID" value="NZ_CP019337.1"/>
</dbReference>
<dbReference type="EMBL" id="LSFL01000042">
    <property type="protein sequence ID" value="OBY61504.1"/>
    <property type="molecule type" value="Genomic_DNA"/>
</dbReference>
<feature type="domain" description="PPIase cyclophilin-type" evidence="7">
    <location>
        <begin position="38"/>
        <end position="215"/>
    </location>
</feature>
<comment type="catalytic activity">
    <reaction evidence="1 5">
        <text>[protein]-peptidylproline (omega=180) = [protein]-peptidylproline (omega=0)</text>
        <dbReference type="Rhea" id="RHEA:16237"/>
        <dbReference type="Rhea" id="RHEA-COMP:10747"/>
        <dbReference type="Rhea" id="RHEA-COMP:10748"/>
        <dbReference type="ChEBI" id="CHEBI:83833"/>
        <dbReference type="ChEBI" id="CHEBI:83834"/>
        <dbReference type="EC" id="5.2.1.8"/>
    </reaction>
</comment>
<dbReference type="GO" id="GO:0003755">
    <property type="term" value="F:peptidyl-prolyl cis-trans isomerase activity"/>
    <property type="evidence" value="ECO:0007669"/>
    <property type="project" value="UniProtKB-KW"/>
</dbReference>
<dbReference type="SUPFAM" id="SSF50891">
    <property type="entry name" value="Cyclophilin-like"/>
    <property type="match status" value="1"/>
</dbReference>
<keyword evidence="9" id="KW-1185">Reference proteome</keyword>
<dbReference type="InterPro" id="IPR046357">
    <property type="entry name" value="PPIase_dom_sf"/>
</dbReference>
<dbReference type="Gene3D" id="3.10.50.40">
    <property type="match status" value="1"/>
</dbReference>
<dbReference type="Pfam" id="PF00160">
    <property type="entry name" value="Pro_isomerase"/>
    <property type="match status" value="1"/>
</dbReference>
<evidence type="ECO:0000313" key="8">
    <source>
        <dbReference type="EMBL" id="OBY61504.1"/>
    </source>
</evidence>
<dbReference type="PANTHER" id="PTHR45625">
    <property type="entry name" value="PEPTIDYL-PROLYL CIS-TRANS ISOMERASE-RELATED"/>
    <property type="match status" value="1"/>
</dbReference>
<dbReference type="Pfam" id="PF00254">
    <property type="entry name" value="FKBP_C"/>
    <property type="match status" value="1"/>
</dbReference>
<sequence length="385" mass="42736">MKKSIYILASFFLIVGCQSPKYKDLQEGLYAEIQTNKGDILLELYPEAAPMTVANFVSLSEGTNNRVSDSLKGEKFYDGIRFHRVVNNFVIQGGDPTETGRGTAGYRFGSEFTKDENGNLLNKHDDAGMLSMANGGPDSNGSQFFITHNPIPHLDGKHTVFGKTTVNSIQLEALKTKIQDSLGLVKAIDSLRMAVVNSIVQFDTINTIEIIRIGSKAKSFDAPEVFDAELMKFANSKKDREKEVLNAETARYSKYLEDKVAFLAKMDESKAKKTSSGLRILMLKNNPSGEKVVTNKPIKAHFTLYTADGNKIQSTEDSGQPFVFQLDDAERPMITGFKEGVADMRVGEKVRLFIPYYIGFGEAKYGPFPAKSDLVFEVEILEINK</sequence>
<dbReference type="PROSITE" id="PS50072">
    <property type="entry name" value="CSA_PPIASE_2"/>
    <property type="match status" value="1"/>
</dbReference>
<dbReference type="STRING" id="996801.BW723_12105"/>
<accession>A0A1B8TPM1</accession>
<feature type="domain" description="PPIase FKBP-type" evidence="6">
    <location>
        <begin position="295"/>
        <end position="384"/>
    </location>
</feature>
<evidence type="ECO:0000256" key="4">
    <source>
        <dbReference type="ARBA" id="ARBA00023235"/>
    </source>
</evidence>
<evidence type="ECO:0000259" key="6">
    <source>
        <dbReference type="PROSITE" id="PS50059"/>
    </source>
</evidence>
<dbReference type="PROSITE" id="PS51257">
    <property type="entry name" value="PROKAR_LIPOPROTEIN"/>
    <property type="match status" value="1"/>
</dbReference>
<organism evidence="8 9">
    <name type="scientific">Polaribacter reichenbachii</name>
    <dbReference type="NCBI Taxonomy" id="996801"/>
    <lineage>
        <taxon>Bacteria</taxon>
        <taxon>Pseudomonadati</taxon>
        <taxon>Bacteroidota</taxon>
        <taxon>Flavobacteriia</taxon>
        <taxon>Flavobacteriales</taxon>
        <taxon>Flavobacteriaceae</taxon>
    </lineage>
</organism>